<evidence type="ECO:0000256" key="1">
    <source>
        <dbReference type="SAM" id="MobiDB-lite"/>
    </source>
</evidence>
<feature type="compositionally biased region" description="Pro residues" evidence="1">
    <location>
        <begin position="110"/>
        <end position="120"/>
    </location>
</feature>
<dbReference type="SUPFAM" id="SSF48452">
    <property type="entry name" value="TPR-like"/>
    <property type="match status" value="1"/>
</dbReference>
<dbReference type="STRING" id="1517416.IDAT_04725"/>
<feature type="region of interest" description="Disordered" evidence="1">
    <location>
        <begin position="69"/>
        <end position="141"/>
    </location>
</feature>
<dbReference type="AlphaFoldDB" id="A0A094IMR2"/>
<evidence type="ECO:0000313" key="4">
    <source>
        <dbReference type="Proteomes" id="UP000053718"/>
    </source>
</evidence>
<evidence type="ECO:0000313" key="3">
    <source>
        <dbReference type="EMBL" id="KFZ28985.1"/>
    </source>
</evidence>
<dbReference type="eggNOG" id="COG0457">
    <property type="taxonomic scope" value="Bacteria"/>
</dbReference>
<dbReference type="InterPro" id="IPR019734">
    <property type="entry name" value="TPR_rpt"/>
</dbReference>
<evidence type="ECO:0008006" key="5">
    <source>
        <dbReference type="Google" id="ProtNLM"/>
    </source>
</evidence>
<evidence type="ECO:0000256" key="2">
    <source>
        <dbReference type="SAM" id="Phobius"/>
    </source>
</evidence>
<feature type="compositionally biased region" description="Acidic residues" evidence="1">
    <location>
        <begin position="88"/>
        <end position="98"/>
    </location>
</feature>
<dbReference type="EMBL" id="JPIN01000005">
    <property type="protein sequence ID" value="KFZ28985.1"/>
    <property type="molecule type" value="Genomic_DNA"/>
</dbReference>
<keyword evidence="4" id="KW-1185">Reference proteome</keyword>
<dbReference type="SMART" id="SM00028">
    <property type="entry name" value="TPR"/>
    <property type="match status" value="3"/>
</dbReference>
<dbReference type="Gene3D" id="1.25.40.10">
    <property type="entry name" value="Tetratricopeptide repeat domain"/>
    <property type="match status" value="2"/>
</dbReference>
<feature type="transmembrane region" description="Helical" evidence="2">
    <location>
        <begin position="35"/>
        <end position="56"/>
    </location>
</feature>
<keyword evidence="2" id="KW-0812">Transmembrane</keyword>
<dbReference type="Proteomes" id="UP000053718">
    <property type="component" value="Unassembled WGS sequence"/>
</dbReference>
<feature type="compositionally biased region" description="Low complexity" evidence="1">
    <location>
        <begin position="69"/>
        <end position="87"/>
    </location>
</feature>
<dbReference type="RefSeq" id="WP_034731219.1">
    <property type="nucleotide sequence ID" value="NZ_JPIN01000005.1"/>
</dbReference>
<proteinExistence type="predicted"/>
<organism evidence="3 4">
    <name type="scientific">Pseudidiomarina atlantica</name>
    <dbReference type="NCBI Taxonomy" id="1517416"/>
    <lineage>
        <taxon>Bacteria</taxon>
        <taxon>Pseudomonadati</taxon>
        <taxon>Pseudomonadota</taxon>
        <taxon>Gammaproteobacteria</taxon>
        <taxon>Alteromonadales</taxon>
        <taxon>Idiomarinaceae</taxon>
        <taxon>Pseudidiomarina</taxon>
    </lineage>
</organism>
<dbReference type="Pfam" id="PF14559">
    <property type="entry name" value="TPR_19"/>
    <property type="match status" value="1"/>
</dbReference>
<feature type="compositionally biased region" description="Low complexity" evidence="1">
    <location>
        <begin position="99"/>
        <end position="109"/>
    </location>
</feature>
<protein>
    <recommendedName>
        <fullName evidence="5">Tetratricopeptide repeat protein</fullName>
    </recommendedName>
</protein>
<keyword evidence="2" id="KW-0472">Membrane</keyword>
<keyword evidence="2" id="KW-1133">Transmembrane helix</keyword>
<reference evidence="3 4" key="1">
    <citation type="submission" date="2014-06" db="EMBL/GenBank/DDBJ databases">
        <title>Draft genome sequence of Idiomarina sp. MCCC 1A10513.</title>
        <authorList>
            <person name="Du J."/>
            <person name="Lai Q."/>
            <person name="Shao Z."/>
        </authorList>
    </citation>
    <scope>NUCLEOTIDE SEQUENCE [LARGE SCALE GENOMIC DNA]</scope>
    <source>
        <strain evidence="3 4">MCCC 1A10513</strain>
    </source>
</reference>
<dbReference type="OrthoDB" id="5406098at2"/>
<gene>
    <name evidence="3" type="ORF">IDAT_04725</name>
</gene>
<accession>A0A094IMR2</accession>
<comment type="caution">
    <text evidence="3">The sequence shown here is derived from an EMBL/GenBank/DDBJ whole genome shotgun (WGS) entry which is preliminary data.</text>
</comment>
<name>A0A094IMR2_9GAMM</name>
<dbReference type="InterPro" id="IPR011990">
    <property type="entry name" value="TPR-like_helical_dom_sf"/>
</dbReference>
<sequence>MSVINRMLRDLDQRQKTEHKVAGAPAAAAPTPFPWVWLLGGFVIAAIAVVAVVLILQQREPMAEPVAAEPAVVEQPPESEIKAAVPEPEAEPLVEPELEPTTTVAELEPQPTPTPAPETPAEPELAVTEPAPPEATEEAKGTMQVEQVQLSPAELAEVKLKQAREAMQAGERERAGSLFEQVIALAPEHIDARSELAAYWYGRGRISDALAVLEQGLQLRPQQPRWLLLYARILFNGAAYGSLLSVLEQMPLQAAESEELMQLRAAAANEQQQFSAAAQDYQWLAERENAARWWLAAAVAYEDAEQPEQALNAYQRALASDDLNADGRRYAAQRLQVLGGQ</sequence>